<dbReference type="SUPFAM" id="SSF52540">
    <property type="entry name" value="P-loop containing nucleoside triphosphate hydrolases"/>
    <property type="match status" value="1"/>
</dbReference>
<dbReference type="RefSeq" id="WP_330159788.1">
    <property type="nucleotide sequence ID" value="NZ_BAAAJA010000005.1"/>
</dbReference>
<dbReference type="Proteomes" id="UP001348641">
    <property type="component" value="Unassembled WGS sequence"/>
</dbReference>
<evidence type="ECO:0000313" key="2">
    <source>
        <dbReference type="Proteomes" id="UP001348641"/>
    </source>
</evidence>
<name>A0ABU7KU36_9ACTN</name>
<evidence type="ECO:0008006" key="3">
    <source>
        <dbReference type="Google" id="ProtNLM"/>
    </source>
</evidence>
<dbReference type="InterPro" id="IPR027417">
    <property type="entry name" value="P-loop_NTPase"/>
</dbReference>
<proteinExistence type="predicted"/>
<evidence type="ECO:0000313" key="1">
    <source>
        <dbReference type="EMBL" id="MEE2052787.1"/>
    </source>
</evidence>
<protein>
    <recommendedName>
        <fullName evidence="3">ATP-binding protein</fullName>
    </recommendedName>
</protein>
<dbReference type="EMBL" id="JAUUCC010000054">
    <property type="protein sequence ID" value="MEE2052787.1"/>
    <property type="molecule type" value="Genomic_DNA"/>
</dbReference>
<organism evidence="1 2">
    <name type="scientific">Nocardiopsis tropica</name>
    <dbReference type="NCBI Taxonomy" id="109330"/>
    <lineage>
        <taxon>Bacteria</taxon>
        <taxon>Bacillati</taxon>
        <taxon>Actinomycetota</taxon>
        <taxon>Actinomycetes</taxon>
        <taxon>Streptosporangiales</taxon>
        <taxon>Nocardiopsidaceae</taxon>
        <taxon>Nocardiopsis</taxon>
    </lineage>
</organism>
<reference evidence="1 2" key="1">
    <citation type="submission" date="2023-07" db="EMBL/GenBank/DDBJ databases">
        <authorList>
            <person name="Girao M."/>
            <person name="Carvalho M.F."/>
        </authorList>
    </citation>
    <scope>NUCLEOTIDE SEQUENCE [LARGE SCALE GENOMIC DNA]</scope>
    <source>
        <strain evidence="1 2">66/93</strain>
    </source>
</reference>
<gene>
    <name evidence="1" type="ORF">Q8A49_19990</name>
</gene>
<accession>A0ABU7KU36</accession>
<sequence>MTIGAETESHREAPVGQEEQAVYYEELVTPHWTGPAGRRRPIMLVHGPQGFGKSHFILHKARELESIGVPYAHIDLASVRFHSSVPEVFAALSSHRENGLARARKYYGRLEFPRLWIALITIRLDLDAEEEPGDEGDIRNRHDRSHSQIAALVDEVWPGSRLGGLGGIGRWGRMLGHIGGVLPPPALAGDHALSVDIAKWIAEVSSVGAGALERAFEWMRGQGQGAHAREQVTDSLYHLWLQARDPDSVDTISRVSNREKVGRFLSGALFTDLQHAPRKVRLQPAPVLLLDNADQGVGPVLLRALAEAPAPYARGTFFGGAGFPEPLTVVAATAETVDGVPFEQFYEDIRQYMRFSPLAPLDRRGIGELFVRARARSRKGSGHVSNEVVDLMGDFTGGHPGTTAQLVDAWVAVRGSSLHGALAHRPVDPKTGLESPVTVEEQMLATALGADPNRLDQRLREALTTCAAARDPDAGLWLNRSGLTEQVDEDRLLAYPLWDRDGAEGTTVLRRLLLSRLARRRTGDPGDWYTVHRRLADHYQSGEAASRDSAEPEIYHRLCADQLTRVAWHLEGWLGAPDIDSEEWIRLLYGVTGAPLRERPALPLLDTWTRMWQEHVTEKTSQETETILKLLVALRILNDPDLSRSGALHSVCHMALSDLAGRTPQGAARIFEAATWHLRQAAKFGGRT</sequence>
<comment type="caution">
    <text evidence="1">The sequence shown here is derived from an EMBL/GenBank/DDBJ whole genome shotgun (WGS) entry which is preliminary data.</text>
</comment>